<dbReference type="Proteomes" id="UP000249300">
    <property type="component" value="Chromosome 1"/>
</dbReference>
<evidence type="ECO:0000313" key="1">
    <source>
        <dbReference type="EMBL" id="KGN96125.1"/>
    </source>
</evidence>
<keyword evidence="4" id="KW-1185">Reference proteome</keyword>
<dbReference type="EMBL" id="LS483447">
    <property type="protein sequence ID" value="SQH72630.1"/>
    <property type="molecule type" value="Genomic_DNA"/>
</dbReference>
<dbReference type="Proteomes" id="UP000030136">
    <property type="component" value="Unassembled WGS sequence"/>
</dbReference>
<evidence type="ECO:0000313" key="3">
    <source>
        <dbReference type="Proteomes" id="UP000030136"/>
    </source>
</evidence>
<evidence type="ECO:0000313" key="4">
    <source>
        <dbReference type="Proteomes" id="UP000249300"/>
    </source>
</evidence>
<evidence type="ECO:0000313" key="2">
    <source>
        <dbReference type="EMBL" id="SQH72630.1"/>
    </source>
</evidence>
<organism evidence="2 4">
    <name type="scientific">Porphyromonas crevioricanis</name>
    <dbReference type="NCBI Taxonomy" id="393921"/>
    <lineage>
        <taxon>Bacteria</taxon>
        <taxon>Pseudomonadati</taxon>
        <taxon>Bacteroidota</taxon>
        <taxon>Bacteroidia</taxon>
        <taxon>Bacteroidales</taxon>
        <taxon>Porphyromonadaceae</taxon>
        <taxon>Porphyromonas</taxon>
    </lineage>
</organism>
<gene>
    <name evidence="1" type="ORF">HQ38_02105</name>
    <name evidence="2" type="ORF">NCTC12858_00456</name>
</gene>
<protein>
    <submittedName>
        <fullName evidence="2">Uncharacterized protein</fullName>
    </submittedName>
</protein>
<reference evidence="2 4" key="2">
    <citation type="submission" date="2018-06" db="EMBL/GenBank/DDBJ databases">
        <authorList>
            <consortium name="Pathogen Informatics"/>
            <person name="Doyle S."/>
        </authorList>
    </citation>
    <scope>NUCLEOTIDE SEQUENCE [LARGE SCALE GENOMIC DNA]</scope>
    <source>
        <strain evidence="2 4">NCTC12858</strain>
    </source>
</reference>
<dbReference type="EMBL" id="JQJC01000008">
    <property type="protein sequence ID" value="KGN96125.1"/>
    <property type="molecule type" value="Genomic_DNA"/>
</dbReference>
<sequence>MIVIQKIYYVCLFYKVSQGYLAQQTYYQKRGGIEQIGRNLLKDHLFVFFRNDSSLPLTFAHK</sequence>
<name>A0A2X4PIX6_9PORP</name>
<accession>A0A2X4PIX6</accession>
<proteinExistence type="predicted"/>
<dbReference type="KEGG" id="pcre:NCTC12858_00456"/>
<reference evidence="1 3" key="1">
    <citation type="submission" date="2014-08" db="EMBL/GenBank/DDBJ databases">
        <title>Porphyromonas crevioricanis strain:COT-253_OH1447 Genome sequencing.</title>
        <authorList>
            <person name="Wallis C."/>
            <person name="Deusch O."/>
            <person name="O'Flynn C."/>
            <person name="Davis I."/>
            <person name="Jospin G."/>
            <person name="Darling A.E."/>
            <person name="Coil D.A."/>
            <person name="Alexiev A."/>
            <person name="Horsfall A."/>
            <person name="Kirkwood N."/>
            <person name="Harris S."/>
            <person name="Eisen J.A."/>
        </authorList>
    </citation>
    <scope>NUCLEOTIDE SEQUENCE [LARGE SCALE GENOMIC DNA]</scope>
    <source>
        <strain evidence="3">COT-253 OH1447</strain>
        <strain evidence="1">COT-253_OH1447</strain>
    </source>
</reference>
<dbReference type="AlphaFoldDB" id="A0A2X4PIX6"/>